<dbReference type="Proteomes" id="UP000214646">
    <property type="component" value="Unassembled WGS sequence"/>
</dbReference>
<evidence type="ECO:0000256" key="1">
    <source>
        <dbReference type="ARBA" id="ARBA00022670"/>
    </source>
</evidence>
<keyword evidence="1 6" id="KW-0645">Protease</keyword>
<gene>
    <name evidence="9" type="ORF">FRUB_02602</name>
</gene>
<dbReference type="GO" id="GO:0006518">
    <property type="term" value="P:peptide metabolic process"/>
    <property type="evidence" value="ECO:0007669"/>
    <property type="project" value="TreeGrafter"/>
</dbReference>
<dbReference type="InterPro" id="IPR045090">
    <property type="entry name" value="Pept_M3A_M3B"/>
</dbReference>
<reference evidence="10" key="1">
    <citation type="submission" date="2017-06" db="EMBL/GenBank/DDBJ databases">
        <title>Genome analysis of Fimbriiglobus ruber SP5, the first member of the order Planctomycetales with confirmed chitinolytic capability.</title>
        <authorList>
            <person name="Ravin N.V."/>
            <person name="Rakitin A.L."/>
            <person name="Ivanova A.A."/>
            <person name="Beletsky A.V."/>
            <person name="Kulichevskaya I.S."/>
            <person name="Mardanov A.V."/>
            <person name="Dedysh S.N."/>
        </authorList>
    </citation>
    <scope>NUCLEOTIDE SEQUENCE [LARGE SCALE GENOMIC DNA]</scope>
    <source>
        <strain evidence="10">SP5</strain>
    </source>
</reference>
<dbReference type="RefSeq" id="WP_088253920.1">
    <property type="nucleotide sequence ID" value="NZ_NIDE01000004.1"/>
</dbReference>
<keyword evidence="4 6" id="KW-0862">Zinc</keyword>
<dbReference type="PANTHER" id="PTHR11804">
    <property type="entry name" value="PROTEASE M3 THIMET OLIGOPEPTIDASE-RELATED"/>
    <property type="match status" value="1"/>
</dbReference>
<accession>A0A225DPJ9</accession>
<evidence type="ECO:0000313" key="10">
    <source>
        <dbReference type="Proteomes" id="UP000214646"/>
    </source>
</evidence>
<comment type="function">
    <text evidence="6">Has oligopeptidase activity and degrades a variety of small bioactive peptides.</text>
</comment>
<dbReference type="Pfam" id="PF01432">
    <property type="entry name" value="Peptidase_M3"/>
    <property type="match status" value="1"/>
</dbReference>
<keyword evidence="2 6" id="KW-0479">Metal-binding</keyword>
<proteinExistence type="inferred from homology"/>
<dbReference type="EMBL" id="NIDE01000004">
    <property type="protein sequence ID" value="OWK43003.1"/>
    <property type="molecule type" value="Genomic_DNA"/>
</dbReference>
<comment type="caution">
    <text evidence="9">The sequence shown here is derived from an EMBL/GenBank/DDBJ whole genome shotgun (WGS) entry which is preliminary data.</text>
</comment>
<dbReference type="Gene3D" id="1.10.1370.20">
    <property type="entry name" value="Oligoendopeptidase f, C-terminal domain"/>
    <property type="match status" value="1"/>
</dbReference>
<comment type="cofactor">
    <cofactor evidence="6">
        <name>Zn(2+)</name>
        <dbReference type="ChEBI" id="CHEBI:29105"/>
    </cofactor>
    <text evidence="6">Binds 1 zinc ion.</text>
</comment>
<evidence type="ECO:0000259" key="7">
    <source>
        <dbReference type="Pfam" id="PF01432"/>
    </source>
</evidence>
<dbReference type="GO" id="GO:0006508">
    <property type="term" value="P:proteolysis"/>
    <property type="evidence" value="ECO:0007669"/>
    <property type="project" value="UniProtKB-KW"/>
</dbReference>
<dbReference type="CDD" id="cd09608">
    <property type="entry name" value="M3B_PepF"/>
    <property type="match status" value="1"/>
</dbReference>
<dbReference type="InterPro" id="IPR013647">
    <property type="entry name" value="OligopepF_N_dom"/>
</dbReference>
<dbReference type="GO" id="GO:0004222">
    <property type="term" value="F:metalloendopeptidase activity"/>
    <property type="evidence" value="ECO:0007669"/>
    <property type="project" value="UniProtKB-UniRule"/>
</dbReference>
<comment type="similarity">
    <text evidence="6">Belongs to the peptidase M3B family.</text>
</comment>
<dbReference type="InterPro" id="IPR001567">
    <property type="entry name" value="Pept_M3A_M3B_dom"/>
</dbReference>
<keyword evidence="5 6" id="KW-0482">Metalloprotease</keyword>
<dbReference type="Gene3D" id="1.10.287.830">
    <property type="entry name" value="putative peptidase helix hairpin domain like"/>
    <property type="match status" value="1"/>
</dbReference>
<evidence type="ECO:0000256" key="4">
    <source>
        <dbReference type="ARBA" id="ARBA00022833"/>
    </source>
</evidence>
<dbReference type="InterPro" id="IPR042088">
    <property type="entry name" value="OligoPept_F_C"/>
</dbReference>
<evidence type="ECO:0000256" key="5">
    <source>
        <dbReference type="ARBA" id="ARBA00023049"/>
    </source>
</evidence>
<dbReference type="PANTHER" id="PTHR11804:SF84">
    <property type="entry name" value="SACCHAROLYSIN"/>
    <property type="match status" value="1"/>
</dbReference>
<dbReference type="Gene3D" id="1.20.140.70">
    <property type="entry name" value="Oligopeptidase f, N-terminal domain"/>
    <property type="match status" value="1"/>
</dbReference>
<sequence>MAATADRLPPRAAVPVQDTWDLSSLFPSDAAWEAAFAEWERAIDGYARFRGTLGDSAAALLAFLEFDLKFERVADRLSTYAFLKSTEDVADSAYLGMKARYLGSAAKAAEAGSYFRPELLAVPDARLREYLTAPELAPYKLTLERLIRFKPHTLSEKEERLLAMQIETAHTPRNVFDQLTDADLKFGTIELEPGRTIDLTHGSYMVCLEHPNRDVRKKAFHQYYAEFSDHANTLAATLAGSVKQDVFASRVRNHSSARAAAMFPDNVPASVYDNLCGAVRANLPAVHKYYQVRRRAMKLDDVHFYDVYVPILSDVQKRTTWDEGVELVIAALAPLGKEYTDTLATGLRGRWCDRYENKGKHSGAFSSGCYDSDPYILMNYKPDVFDHVFTLAHEAGHSMHTHLSKGQPYQYSSYTIFVAEVASTFNEQLLGRYLMARAKDDRERAYYLNREIDDIRRTIIRQTMFAEYERVTHDLAEKNAPLTLDTLRGEYRKLLDAYFGPDFALDAELSLEGLRIPHFYRAFYVYKYATGLSAAIALAERVAGGGKAELDAYLGFLKGGSSKDPLDLLRGAGVDMETPEPVNAALARFSKLVDELDALLK</sequence>
<evidence type="ECO:0000313" key="9">
    <source>
        <dbReference type="EMBL" id="OWK43003.1"/>
    </source>
</evidence>
<evidence type="ECO:0000256" key="3">
    <source>
        <dbReference type="ARBA" id="ARBA00022801"/>
    </source>
</evidence>
<dbReference type="EC" id="3.4.24.-" evidence="6"/>
<evidence type="ECO:0000256" key="2">
    <source>
        <dbReference type="ARBA" id="ARBA00022723"/>
    </source>
</evidence>
<evidence type="ECO:0000256" key="6">
    <source>
        <dbReference type="RuleBase" id="RU368091"/>
    </source>
</evidence>
<feature type="domain" description="Oligopeptidase F N-terminal" evidence="8">
    <location>
        <begin position="118"/>
        <end position="186"/>
    </location>
</feature>
<dbReference type="NCBIfam" id="TIGR00181">
    <property type="entry name" value="pepF"/>
    <property type="match status" value="1"/>
</dbReference>
<evidence type="ECO:0000259" key="8">
    <source>
        <dbReference type="Pfam" id="PF08439"/>
    </source>
</evidence>
<dbReference type="GO" id="GO:0046872">
    <property type="term" value="F:metal ion binding"/>
    <property type="evidence" value="ECO:0007669"/>
    <property type="project" value="UniProtKB-UniRule"/>
</dbReference>
<dbReference type="Pfam" id="PF08439">
    <property type="entry name" value="Peptidase_M3_N"/>
    <property type="match status" value="1"/>
</dbReference>
<feature type="domain" description="Peptidase M3A/M3B catalytic" evidence="7">
    <location>
        <begin position="208"/>
        <end position="586"/>
    </location>
</feature>
<dbReference type="AlphaFoldDB" id="A0A225DPJ9"/>
<keyword evidence="3 6" id="KW-0378">Hydrolase</keyword>
<dbReference type="OrthoDB" id="9766487at2"/>
<organism evidence="9 10">
    <name type="scientific">Fimbriiglobus ruber</name>
    <dbReference type="NCBI Taxonomy" id="1908690"/>
    <lineage>
        <taxon>Bacteria</taxon>
        <taxon>Pseudomonadati</taxon>
        <taxon>Planctomycetota</taxon>
        <taxon>Planctomycetia</taxon>
        <taxon>Gemmatales</taxon>
        <taxon>Gemmataceae</taxon>
        <taxon>Fimbriiglobus</taxon>
    </lineage>
</organism>
<dbReference type="InterPro" id="IPR004438">
    <property type="entry name" value="Peptidase_M3B"/>
</dbReference>
<protein>
    <recommendedName>
        <fullName evidence="6">Oligopeptidase F</fullName>
        <ecNumber evidence="6">3.4.24.-</ecNumber>
    </recommendedName>
</protein>
<name>A0A225DPJ9_9BACT</name>
<keyword evidence="10" id="KW-1185">Reference proteome</keyword>
<dbReference type="SUPFAM" id="SSF55486">
    <property type="entry name" value="Metalloproteases ('zincins'), catalytic domain"/>
    <property type="match status" value="1"/>
</dbReference>